<organism evidence="1 2">
    <name type="scientific">Bacillus cereus</name>
    <dbReference type="NCBI Taxonomy" id="1396"/>
    <lineage>
        <taxon>Bacteria</taxon>
        <taxon>Bacillati</taxon>
        <taxon>Bacillota</taxon>
        <taxon>Bacilli</taxon>
        <taxon>Bacillales</taxon>
        <taxon>Bacillaceae</taxon>
        <taxon>Bacillus</taxon>
        <taxon>Bacillus cereus group</taxon>
    </lineage>
</organism>
<accession>A0A1S9TH40</accession>
<protein>
    <recommendedName>
        <fullName evidence="3">Pre-toxin TG domain-containing protein</fullName>
    </recommendedName>
</protein>
<evidence type="ECO:0000313" key="1">
    <source>
        <dbReference type="EMBL" id="OOR09293.1"/>
    </source>
</evidence>
<proteinExistence type="predicted"/>
<dbReference type="AlphaFoldDB" id="A0A1S9TH40"/>
<dbReference type="RefSeq" id="WP_078205572.1">
    <property type="nucleotide sequence ID" value="NZ_MUAJ01000052.1"/>
</dbReference>
<dbReference type="Proteomes" id="UP000190906">
    <property type="component" value="Unassembled WGS sequence"/>
</dbReference>
<sequence>MADGLINSVSTHVAEAQQAFPTLHTDIMSGLDAANNIMDSANKISGYKIDTSNMAKNVGNMDGLSTRLKDFGVPPEKMEEFLAEQKRTNELGSMSLDFIPVIGQIKQGLQLINGKEYFADREYDKNDYVWGTVSTVFGGAPKVIGRVFGKYGELEQKAKDLGKVSKVTEEIGWSMPRGGGVIDGRKYTEHALERMAPDTIQVRAELTKRARERAERNGYTFGSKEYMEELKKVDPRGVTTSVVEETIKHDTKKPGNKPGLWQYDGKDVRVVLNDSGDVVSVVPNKS</sequence>
<gene>
    <name evidence="1" type="ORF">BW897_28570</name>
</gene>
<comment type="caution">
    <text evidence="1">The sequence shown here is derived from an EMBL/GenBank/DDBJ whole genome shotgun (WGS) entry which is preliminary data.</text>
</comment>
<name>A0A1S9TH40_BACCE</name>
<dbReference type="EMBL" id="MUAJ01000052">
    <property type="protein sequence ID" value="OOR09293.1"/>
    <property type="molecule type" value="Genomic_DNA"/>
</dbReference>
<evidence type="ECO:0000313" key="2">
    <source>
        <dbReference type="Proteomes" id="UP000190906"/>
    </source>
</evidence>
<reference evidence="1 2" key="1">
    <citation type="submission" date="2017-01" db="EMBL/GenBank/DDBJ databases">
        <title>Bacillus cereus isolates.</title>
        <authorList>
            <person name="Beno S.M."/>
        </authorList>
    </citation>
    <scope>NUCLEOTIDE SEQUENCE [LARGE SCALE GENOMIC DNA]</scope>
    <source>
        <strain evidence="1 2">FSL H8-0485</strain>
    </source>
</reference>
<evidence type="ECO:0008006" key="3">
    <source>
        <dbReference type="Google" id="ProtNLM"/>
    </source>
</evidence>